<dbReference type="PANTHER" id="PTHR22916:SF51">
    <property type="entry name" value="GLYCOSYLTRANSFERASE EPSH-RELATED"/>
    <property type="match status" value="1"/>
</dbReference>
<proteinExistence type="predicted"/>
<dbReference type="PANTHER" id="PTHR22916">
    <property type="entry name" value="GLYCOSYLTRANSFERASE"/>
    <property type="match status" value="1"/>
</dbReference>
<feature type="domain" description="Glycosyltransferase 2-like" evidence="4">
    <location>
        <begin position="5"/>
        <end position="181"/>
    </location>
</feature>
<keyword evidence="3" id="KW-0812">Transmembrane</keyword>
<dbReference type="GO" id="GO:0016757">
    <property type="term" value="F:glycosyltransferase activity"/>
    <property type="evidence" value="ECO:0007669"/>
    <property type="project" value="UniProtKB-KW"/>
</dbReference>
<protein>
    <recommendedName>
        <fullName evidence="4">Glycosyltransferase 2-like domain-containing protein</fullName>
    </recommendedName>
</protein>
<dbReference type="STRING" id="29343.CCDG5_1840"/>
<dbReference type="PATRIC" id="fig|29343.3.peg.1932"/>
<dbReference type="SUPFAM" id="SSF53448">
    <property type="entry name" value="Nucleotide-diphospho-sugar transferases"/>
    <property type="match status" value="1"/>
</dbReference>
<dbReference type="OrthoDB" id="9771846at2"/>
<gene>
    <name evidence="5" type="ORF">CCDG5_1840</name>
</gene>
<dbReference type="AlphaFoldDB" id="A0A078KRB6"/>
<evidence type="ECO:0000313" key="6">
    <source>
        <dbReference type="Proteomes" id="UP000032431"/>
    </source>
</evidence>
<dbReference type="Pfam" id="PF00535">
    <property type="entry name" value="Glycos_transf_2"/>
    <property type="match status" value="1"/>
</dbReference>
<keyword evidence="3" id="KW-1133">Transmembrane helix</keyword>
<keyword evidence="2" id="KW-0808">Transferase</keyword>
<dbReference type="KEGG" id="ccel:CCDG5_1840"/>
<dbReference type="Proteomes" id="UP000032431">
    <property type="component" value="Chromosome I"/>
</dbReference>
<name>A0A078KRB6_9FIRM</name>
<dbReference type="InterPro" id="IPR029044">
    <property type="entry name" value="Nucleotide-diphossugar_trans"/>
</dbReference>
<feature type="transmembrane region" description="Helical" evidence="3">
    <location>
        <begin position="324"/>
        <end position="342"/>
    </location>
</feature>
<organism evidence="5 6">
    <name type="scientific">[Clostridium] cellulosi</name>
    <dbReference type="NCBI Taxonomy" id="29343"/>
    <lineage>
        <taxon>Bacteria</taxon>
        <taxon>Bacillati</taxon>
        <taxon>Bacillota</taxon>
        <taxon>Clostridia</taxon>
        <taxon>Eubacteriales</taxon>
        <taxon>Oscillospiraceae</taxon>
        <taxon>Oscillospiraceae incertae sedis</taxon>
    </lineage>
</organism>
<keyword evidence="1" id="KW-0328">Glycosyltransferase</keyword>
<dbReference type="Gene3D" id="3.90.550.10">
    <property type="entry name" value="Spore Coat Polysaccharide Biosynthesis Protein SpsA, Chain A"/>
    <property type="match status" value="1"/>
</dbReference>
<evidence type="ECO:0000313" key="5">
    <source>
        <dbReference type="EMBL" id="CDZ24938.1"/>
    </source>
</evidence>
<evidence type="ECO:0000256" key="1">
    <source>
        <dbReference type="ARBA" id="ARBA00022676"/>
    </source>
</evidence>
<evidence type="ECO:0000256" key="2">
    <source>
        <dbReference type="ARBA" id="ARBA00022679"/>
    </source>
</evidence>
<dbReference type="EMBL" id="LM995447">
    <property type="protein sequence ID" value="CDZ24938.1"/>
    <property type="molecule type" value="Genomic_DNA"/>
</dbReference>
<keyword evidence="6" id="KW-1185">Reference proteome</keyword>
<reference evidence="6" key="1">
    <citation type="submission" date="2014-07" db="EMBL/GenBank/DDBJ databases">
        <authorList>
            <person name="Wibberg D."/>
        </authorList>
    </citation>
    <scope>NUCLEOTIDE SEQUENCE [LARGE SCALE GENOMIC DNA]</scope>
    <source>
        <strain evidence="6">DG5</strain>
    </source>
</reference>
<evidence type="ECO:0000259" key="4">
    <source>
        <dbReference type="Pfam" id="PF00535"/>
    </source>
</evidence>
<accession>A0A078KRB6</accession>
<keyword evidence="3" id="KW-0472">Membrane</keyword>
<sequence length="352" mass="40240">MPAVSIIMPVYNSKKYLEQAVKSVTAQTFTDFELILVDDGSTDDSGTLCDKFAEQDSRIRVIHKENGGICSARNAGLDAASGDYIGFIDNDDEYDPNMLLETVSIMEKEKVDWVRFSRKRRTVYEDGSVKADSNGVVGIAAAGECVVLRSEKLFESYCKLKQSGALYGIWNALFRRDIIEKYNIRFDTSVRFGGEDWLFNIEYFTHVESVAFLGRDLYIYNRRVTHSTSTKYDFNRIEAVLKVVKAESEIIKNLQLKSYFEAVNLFLFTINCCECGKIMVHPKCSLSRKQKISIFKQIREELLSSDAHILKKAFKLLPLSKNKAALSLLLYLHMYSLFLLFFKIKANLKKEV</sequence>
<dbReference type="HOGENOM" id="CLU_025996_25_0_9"/>
<dbReference type="InterPro" id="IPR001173">
    <property type="entry name" value="Glyco_trans_2-like"/>
</dbReference>
<evidence type="ECO:0000256" key="3">
    <source>
        <dbReference type="SAM" id="Phobius"/>
    </source>
</evidence>